<protein>
    <submittedName>
        <fullName evidence="2">Uncharacterized protein</fullName>
    </submittedName>
</protein>
<feature type="region of interest" description="Disordered" evidence="1">
    <location>
        <begin position="198"/>
        <end position="228"/>
    </location>
</feature>
<feature type="compositionally biased region" description="Polar residues" evidence="1">
    <location>
        <begin position="478"/>
        <end position="490"/>
    </location>
</feature>
<evidence type="ECO:0000256" key="1">
    <source>
        <dbReference type="SAM" id="MobiDB-lite"/>
    </source>
</evidence>
<feature type="region of interest" description="Disordered" evidence="1">
    <location>
        <begin position="960"/>
        <end position="1058"/>
    </location>
</feature>
<reference evidence="2" key="1">
    <citation type="submission" date="2021-05" db="EMBL/GenBank/DDBJ databases">
        <authorList>
            <person name="Alioto T."/>
            <person name="Alioto T."/>
            <person name="Gomez Garrido J."/>
        </authorList>
    </citation>
    <scope>NUCLEOTIDE SEQUENCE</scope>
</reference>
<proteinExistence type="predicted"/>
<accession>A0A8D8RNZ3</accession>
<feature type="compositionally biased region" description="Low complexity" evidence="1">
    <location>
        <begin position="1392"/>
        <end position="1401"/>
    </location>
</feature>
<feature type="compositionally biased region" description="Acidic residues" evidence="1">
    <location>
        <begin position="294"/>
        <end position="303"/>
    </location>
</feature>
<feature type="region of interest" description="Disordered" evidence="1">
    <location>
        <begin position="1"/>
        <end position="49"/>
    </location>
</feature>
<dbReference type="EMBL" id="HBUF01177244">
    <property type="protein sequence ID" value="CAG6654276.1"/>
    <property type="molecule type" value="Transcribed_RNA"/>
</dbReference>
<feature type="region of interest" description="Disordered" evidence="1">
    <location>
        <begin position="1392"/>
        <end position="1439"/>
    </location>
</feature>
<feature type="compositionally biased region" description="Basic residues" evidence="1">
    <location>
        <begin position="1"/>
        <end position="10"/>
    </location>
</feature>
<dbReference type="EMBL" id="HBUF01177241">
    <property type="protein sequence ID" value="CAG6654264.1"/>
    <property type="molecule type" value="Transcribed_RNA"/>
</dbReference>
<feature type="region of interest" description="Disordered" evidence="1">
    <location>
        <begin position="268"/>
        <end position="363"/>
    </location>
</feature>
<sequence length="1562" mass="174081">MGKKTKRTRWRTLPIDVGASSNGHDNNSHHHPHHHHLREDTSKIQAPSPETTTTKVYFNEDEYTKITTPRQDVLFKKGYFARRRSQLAAAGINIISDPSSVYETPHGGKLNNDYAEDDYINEDYDMQGYYGTPQTYVDPAGVYYNYGNSSYEVYDPYTGTTTVLMGPPPGTQYPPGGNQQVMPPLEWYNPAAMPPQHAPPYYSKQFPGDSSQAYPSPESLCPPTSPQDLCDDPSIYPHSFIYPGYMLSTTNTYSNGGVGVPNMTAGSLAQTSSCDSSSFKKRKRRKKRKRGEGVTEEEYESSSEDQCSQSGASEQLDSKTTSDSGVHTHNSGESTPVTPPLSISFHPHPVPAFTSTDEDSTSSMPCFTNSHLPVNSCSYLPVNPYHMSYTDMTPPQPVMEHHYVMQQHKSKKLKYKRTKADHLNKFFPSAALASFPCSFHSPVPNQKPVEPAPKQLTILKPETPRKQPCQITILKPNCTHNETSNTQQRDPTAPKHPVRDLTLPKNPVDEGKVASPPPKHPVDEEKVDLTPPKPLVVKNKVDSISPKHPVVEDKVPLAKVEITTNNTNCSTLKTQDKYGEAKAEDNEVSIDKTNISTRGEEAPLSSNSIQQIKPRELNKSHQGNTNQLKMSTDFAAIATELNNGDEKTVNKKYIKEKTKDVNDFKNVQLKQDLEKEDLGELNQRHLNSIVLNGVLDEVTNMKAEIKEFTKNNLPLTNGNLHNSKDKSLSRSPSPQVSKITNGFHQPDKGKLSENGSDNKTNQKQKQKSKKNKSQTQIDGKFNGMDKNITLSGAVKIIQNRDLSPRDVEYKSEENNNKSETAKINGFNKLTIQDNGPLTNGVKEKKKSIEKVATLSKGQEIDILTGFPSEITDDNKFETCSDKSEELEELYIKNNPLLANLVHIEKINNNERDVKDKNKSEILKKELLETSGNNVENEIINKITSKIETIIETKNQNTLDKPEQIKTETSDQTKRLTDVKDDTNPNSIETTKITASKKKADKKKKTKEDKNQSQIDTKNKTGHTKIKEKSPDPVINASKISETEGIVPNGDTRSEKTIQDLTIDKTDQITLNISNINSTKKPTTGKDNKTTIQERKSTSPDKIVKRKNSKKKKSPPPQLMLPSKTDAKEPTIDKAKNFIDEMLREAVNKVNEQLENNQFTSTDIPVNEQIVQKIGGETLNTKIEVKLVTNEIDNADVKPILGEILHAKNKINEEMSNELDQESGPKHVILTKALNAKNEINSAKNEVEHVTSQVEHVISEARTEKEVKNGLSEAKLVISEIKPVLSETKPVIRENPINEAVSTIKSEVKSFISEEKSVKTEVKPVTKEVKHVLNEVKSVTSEVKPVENEAKPVKSEVKPLLKEIKTFTSEVKPVTKEVKPVLNDLKPVTSEVKSVTSEVKPVIKSKKMSRKNSGKSLKTNSKSKSNTPERRPSDIPTTAPAIHLTDVVTKWLEEEHGGKLPVDYLDDEEDEVFVQPTRESATTGSKNWKSNPSPALFVNAGDRVADKNSDIIDRCDAKASVSKYYNLGIRTSPEMELMTPASKDPQFTYPGSPIPCGICCMIQ</sequence>
<feature type="compositionally biased region" description="Basic and acidic residues" evidence="1">
    <location>
        <begin position="960"/>
        <end position="982"/>
    </location>
</feature>
<evidence type="ECO:0000313" key="2">
    <source>
        <dbReference type="EMBL" id="CAG6654276.1"/>
    </source>
</evidence>
<organism evidence="2">
    <name type="scientific">Cacopsylla melanoneura</name>
    <dbReference type="NCBI Taxonomy" id="428564"/>
    <lineage>
        <taxon>Eukaryota</taxon>
        <taxon>Metazoa</taxon>
        <taxon>Ecdysozoa</taxon>
        <taxon>Arthropoda</taxon>
        <taxon>Hexapoda</taxon>
        <taxon>Insecta</taxon>
        <taxon>Pterygota</taxon>
        <taxon>Neoptera</taxon>
        <taxon>Paraneoptera</taxon>
        <taxon>Hemiptera</taxon>
        <taxon>Sternorrhyncha</taxon>
        <taxon>Psylloidea</taxon>
        <taxon>Psyllidae</taxon>
        <taxon>Psyllinae</taxon>
        <taxon>Cacopsylla</taxon>
    </lineage>
</organism>
<feature type="compositionally biased region" description="Basic residues" evidence="1">
    <location>
        <begin position="1103"/>
        <end position="1113"/>
    </location>
</feature>
<feature type="region of interest" description="Disordered" evidence="1">
    <location>
        <begin position="1073"/>
        <end position="1128"/>
    </location>
</feature>
<feature type="region of interest" description="Disordered" evidence="1">
    <location>
        <begin position="712"/>
        <end position="784"/>
    </location>
</feature>
<dbReference type="Gene3D" id="6.10.250.3110">
    <property type="match status" value="1"/>
</dbReference>
<dbReference type="EMBL" id="HBUF01177245">
    <property type="protein sequence ID" value="CAG6654280.1"/>
    <property type="molecule type" value="Transcribed_RNA"/>
</dbReference>
<feature type="compositionally biased region" description="Basic residues" evidence="1">
    <location>
        <begin position="994"/>
        <end position="1004"/>
    </location>
</feature>
<feature type="compositionally biased region" description="Basic residues" evidence="1">
    <location>
        <begin position="279"/>
        <end position="290"/>
    </location>
</feature>
<feature type="compositionally biased region" description="Polar residues" evidence="1">
    <location>
        <begin position="712"/>
        <end position="721"/>
    </location>
</feature>
<feature type="compositionally biased region" description="Low complexity" evidence="1">
    <location>
        <begin position="1413"/>
        <end position="1425"/>
    </location>
</feature>
<feature type="compositionally biased region" description="Basic residues" evidence="1">
    <location>
        <begin position="1402"/>
        <end position="1412"/>
    </location>
</feature>
<feature type="region of interest" description="Disordered" evidence="1">
    <location>
        <begin position="474"/>
        <end position="529"/>
    </location>
</feature>
<name>A0A8D8RNZ3_9HEMI</name>
<feature type="compositionally biased region" description="Polar residues" evidence="1">
    <location>
        <begin position="304"/>
        <end position="336"/>
    </location>
</feature>
<feature type="compositionally biased region" description="Polar residues" evidence="1">
    <location>
        <begin position="729"/>
        <end position="743"/>
    </location>
</feature>
<feature type="compositionally biased region" description="Basic residues" evidence="1">
    <location>
        <begin position="762"/>
        <end position="772"/>
    </location>
</feature>
<feature type="compositionally biased region" description="Basic and acidic residues" evidence="1">
    <location>
        <begin position="1083"/>
        <end position="1102"/>
    </location>
</feature>
<feature type="compositionally biased region" description="Polar residues" evidence="1">
    <location>
        <begin position="268"/>
        <end position="277"/>
    </location>
</feature>